<dbReference type="RefSeq" id="WP_093151074.1">
    <property type="nucleotide sequence ID" value="NZ_FNBW01000008.1"/>
</dbReference>
<gene>
    <name evidence="1" type="ORF">SAMN05660686_02742</name>
</gene>
<dbReference type="Proteomes" id="UP000198615">
    <property type="component" value="Unassembled WGS sequence"/>
</dbReference>
<sequence length="269" mass="26972">MSEPPAAIILADSVTKPTGAWIGAVLVSASHGGVYAAYCAAKAGVRAMILNDAGRGKDDAGVGGAAWCDALGLAYAAIDTMSARIGNAEDMAARGAISTVNEVARTVGVAVGQPVMEAAQLLTLAPTVTAEIPVYEEARTELPPGPSGRHVVLADSASLIGPQDVGQVIVCGSHGGMLGTDPMTALKVDGYAAFYNDAGGGADGAGFSRLPALDDRGIAAGTVAAMSARIGDGRSTYEDGVLSRVNETAKRLGGAEGMALKDFAQRLIA</sequence>
<accession>A0A8G2BIM4</accession>
<dbReference type="OrthoDB" id="1115380at2"/>
<proteinExistence type="predicted"/>
<protein>
    <submittedName>
        <fullName evidence="1">Uncharacterized protein</fullName>
    </submittedName>
</protein>
<evidence type="ECO:0000313" key="2">
    <source>
        <dbReference type="Proteomes" id="UP000198615"/>
    </source>
</evidence>
<evidence type="ECO:0000313" key="1">
    <source>
        <dbReference type="EMBL" id="SDF92514.1"/>
    </source>
</evidence>
<comment type="caution">
    <text evidence="1">The sequence shown here is derived from an EMBL/GenBank/DDBJ whole genome shotgun (WGS) entry which is preliminary data.</text>
</comment>
<dbReference type="AlphaFoldDB" id="A0A8G2BIM4"/>
<keyword evidence="2" id="KW-1185">Reference proteome</keyword>
<reference evidence="1 2" key="1">
    <citation type="submission" date="2016-10" db="EMBL/GenBank/DDBJ databases">
        <authorList>
            <person name="Varghese N."/>
            <person name="Submissions S."/>
        </authorList>
    </citation>
    <scope>NUCLEOTIDE SEQUENCE [LARGE SCALE GENOMIC DNA]</scope>
    <source>
        <strain evidence="1 2">DSM 18839</strain>
    </source>
</reference>
<organism evidence="1 2">
    <name type="scientific">Thalassobaculum litoreum DSM 18839</name>
    <dbReference type="NCBI Taxonomy" id="1123362"/>
    <lineage>
        <taxon>Bacteria</taxon>
        <taxon>Pseudomonadati</taxon>
        <taxon>Pseudomonadota</taxon>
        <taxon>Alphaproteobacteria</taxon>
        <taxon>Rhodospirillales</taxon>
        <taxon>Thalassobaculaceae</taxon>
        <taxon>Thalassobaculum</taxon>
    </lineage>
</organism>
<name>A0A8G2BIM4_9PROT</name>
<dbReference type="EMBL" id="FNBW01000008">
    <property type="protein sequence ID" value="SDF92514.1"/>
    <property type="molecule type" value="Genomic_DNA"/>
</dbReference>